<dbReference type="PROSITE" id="PS51186">
    <property type="entry name" value="GNAT"/>
    <property type="match status" value="1"/>
</dbReference>
<evidence type="ECO:0000259" key="3">
    <source>
        <dbReference type="PROSITE" id="PS51186"/>
    </source>
</evidence>
<dbReference type="InterPro" id="IPR050832">
    <property type="entry name" value="Bact_Acetyltransf"/>
</dbReference>
<dbReference type="InterPro" id="IPR016181">
    <property type="entry name" value="Acyl_CoA_acyltransferase"/>
</dbReference>
<gene>
    <name evidence="4" type="ORF">AVDCRST_MAG93-3307</name>
</gene>
<dbReference type="Gene3D" id="3.40.630.30">
    <property type="match status" value="1"/>
</dbReference>
<proteinExistence type="predicted"/>
<evidence type="ECO:0000313" key="4">
    <source>
        <dbReference type="EMBL" id="CAA9282819.1"/>
    </source>
</evidence>
<keyword evidence="2" id="KW-0012">Acyltransferase</keyword>
<dbReference type="GO" id="GO:0016747">
    <property type="term" value="F:acyltransferase activity, transferring groups other than amino-acyl groups"/>
    <property type="evidence" value="ECO:0007669"/>
    <property type="project" value="InterPro"/>
</dbReference>
<dbReference type="SUPFAM" id="SSF55729">
    <property type="entry name" value="Acyl-CoA N-acyltransferases (Nat)"/>
    <property type="match status" value="1"/>
</dbReference>
<name>A0A6J4JNB0_9CHLR</name>
<dbReference type="AlphaFoldDB" id="A0A6J4JNB0"/>
<reference evidence="4" key="1">
    <citation type="submission" date="2020-02" db="EMBL/GenBank/DDBJ databases">
        <authorList>
            <person name="Meier V. D."/>
        </authorList>
    </citation>
    <scope>NUCLEOTIDE SEQUENCE</scope>
    <source>
        <strain evidence="4">AVDCRST_MAG93</strain>
    </source>
</reference>
<organism evidence="4">
    <name type="scientific">uncultured Chloroflexia bacterium</name>
    <dbReference type="NCBI Taxonomy" id="1672391"/>
    <lineage>
        <taxon>Bacteria</taxon>
        <taxon>Bacillati</taxon>
        <taxon>Chloroflexota</taxon>
        <taxon>Chloroflexia</taxon>
        <taxon>environmental samples</taxon>
    </lineage>
</organism>
<sequence>MDERIEALTADRLDECANLLVTTFNVEPWNDSYTHDTAKAQLAWHLRVPGFLGLVSVNDGIHAFAVGYREPMDEGDVYHLSIFCVKPDVQRTGVGTRLLRTLEERLREAGVGTVYLGTHRGTPAEAFYAKHGYRASAEEIEMSRDL</sequence>
<evidence type="ECO:0000256" key="1">
    <source>
        <dbReference type="ARBA" id="ARBA00022679"/>
    </source>
</evidence>
<keyword evidence="1" id="KW-0808">Transferase</keyword>
<evidence type="ECO:0000256" key="2">
    <source>
        <dbReference type="ARBA" id="ARBA00023315"/>
    </source>
</evidence>
<dbReference type="InterPro" id="IPR000182">
    <property type="entry name" value="GNAT_dom"/>
</dbReference>
<dbReference type="CDD" id="cd04301">
    <property type="entry name" value="NAT_SF"/>
    <property type="match status" value="1"/>
</dbReference>
<dbReference type="PANTHER" id="PTHR43877">
    <property type="entry name" value="AMINOALKYLPHOSPHONATE N-ACETYLTRANSFERASE-RELATED-RELATED"/>
    <property type="match status" value="1"/>
</dbReference>
<dbReference type="Pfam" id="PF00583">
    <property type="entry name" value="Acetyltransf_1"/>
    <property type="match status" value="1"/>
</dbReference>
<feature type="domain" description="N-acetyltransferase" evidence="3">
    <location>
        <begin position="3"/>
        <end position="146"/>
    </location>
</feature>
<dbReference type="EMBL" id="CADCTR010001131">
    <property type="protein sequence ID" value="CAA9282819.1"/>
    <property type="molecule type" value="Genomic_DNA"/>
</dbReference>
<accession>A0A6J4JNB0</accession>
<protein>
    <recommendedName>
        <fullName evidence="3">N-acetyltransferase domain-containing protein</fullName>
    </recommendedName>
</protein>